<keyword evidence="9" id="KW-1185">Reference proteome</keyword>
<feature type="transmembrane region" description="Helical" evidence="6">
    <location>
        <begin position="166"/>
        <end position="183"/>
    </location>
</feature>
<protein>
    <submittedName>
        <fullName evidence="8">MFS transporter</fullName>
    </submittedName>
</protein>
<dbReference type="InterPro" id="IPR020846">
    <property type="entry name" value="MFS_dom"/>
</dbReference>
<dbReference type="PROSITE" id="PS50850">
    <property type="entry name" value="MFS"/>
    <property type="match status" value="1"/>
</dbReference>
<feature type="domain" description="Major facilitator superfamily (MFS) profile" evidence="7">
    <location>
        <begin position="11"/>
        <end position="394"/>
    </location>
</feature>
<dbReference type="InterPro" id="IPR050189">
    <property type="entry name" value="MFS_Efflux_Transporters"/>
</dbReference>
<dbReference type="PANTHER" id="PTHR43124">
    <property type="entry name" value="PURINE EFFLUX PUMP PBUE"/>
    <property type="match status" value="1"/>
</dbReference>
<feature type="transmembrane region" description="Helical" evidence="6">
    <location>
        <begin position="341"/>
        <end position="362"/>
    </location>
</feature>
<dbReference type="KEGG" id="sgrg:L0C25_04525"/>
<keyword evidence="3 6" id="KW-0812">Transmembrane</keyword>
<dbReference type="Pfam" id="PF07690">
    <property type="entry name" value="MFS_1"/>
    <property type="match status" value="1"/>
</dbReference>
<organism evidence="8 9">
    <name type="scientific">Solicola gregarius</name>
    <dbReference type="NCBI Taxonomy" id="2908642"/>
    <lineage>
        <taxon>Bacteria</taxon>
        <taxon>Bacillati</taxon>
        <taxon>Actinomycetota</taxon>
        <taxon>Actinomycetes</taxon>
        <taxon>Propionibacteriales</taxon>
        <taxon>Nocardioidaceae</taxon>
        <taxon>Solicola</taxon>
    </lineage>
</organism>
<evidence type="ECO:0000256" key="2">
    <source>
        <dbReference type="ARBA" id="ARBA00022475"/>
    </source>
</evidence>
<feature type="transmembrane region" description="Helical" evidence="6">
    <location>
        <begin position="49"/>
        <end position="69"/>
    </location>
</feature>
<feature type="transmembrane region" description="Helical" evidence="6">
    <location>
        <begin position="251"/>
        <end position="270"/>
    </location>
</feature>
<dbReference type="PRINTS" id="PR01035">
    <property type="entry name" value="TCRTETA"/>
</dbReference>
<evidence type="ECO:0000313" key="8">
    <source>
        <dbReference type="EMBL" id="UYM06348.1"/>
    </source>
</evidence>
<dbReference type="GO" id="GO:0005886">
    <property type="term" value="C:plasma membrane"/>
    <property type="evidence" value="ECO:0007669"/>
    <property type="project" value="UniProtKB-SubCell"/>
</dbReference>
<keyword evidence="5 6" id="KW-0472">Membrane</keyword>
<feature type="transmembrane region" description="Helical" evidence="6">
    <location>
        <begin position="306"/>
        <end position="329"/>
    </location>
</feature>
<reference evidence="8" key="1">
    <citation type="submission" date="2022-01" db="EMBL/GenBank/DDBJ databases">
        <title>Nocardioidaceae gen. sp. A5X3R13.</title>
        <authorList>
            <person name="Lopez Marin M.A."/>
            <person name="Uhlik O."/>
        </authorList>
    </citation>
    <scope>NUCLEOTIDE SEQUENCE</scope>
    <source>
        <strain evidence="8">A5X3R13</strain>
    </source>
</reference>
<dbReference type="Proteomes" id="UP001164390">
    <property type="component" value="Chromosome"/>
</dbReference>
<evidence type="ECO:0000256" key="5">
    <source>
        <dbReference type="ARBA" id="ARBA00023136"/>
    </source>
</evidence>
<feature type="transmembrane region" description="Helical" evidence="6">
    <location>
        <begin position="106"/>
        <end position="126"/>
    </location>
</feature>
<comment type="subcellular location">
    <subcellularLocation>
        <location evidence="1">Cell membrane</location>
        <topology evidence="1">Multi-pass membrane protein</topology>
    </subcellularLocation>
</comment>
<evidence type="ECO:0000256" key="3">
    <source>
        <dbReference type="ARBA" id="ARBA00022692"/>
    </source>
</evidence>
<sequence length="410" mass="42623">MSSAGGRTRVTLAALLAASTLTVMAGAILSPVLELIRRDLALTETRAGLVLTLHGFSLAVVAPFVGRAIDRWGVRLALAWGLLLYGISGGAGMMTESYGWLLTSRLVFGVGAAAVFVATTVALFELHDGRGRDRVMGWRSSAISLGGLGWPLLGGLLGTISWHAPFALYLLGVPLAVACITVVPTRRTRISATAEVAETAPPSSRVRDLARRRPDLLGFYAMQLISAVLLYAVLILLPMRLAELGVTDPRYVALHAVALSASMTAVGLGYAPLRAWLGDRALLKLSFAIWILALAGLSIIPHPILLGAAAALFGTGMGLAVPALTVLIAEGAPVSLRGRATALSASSTFVGQAAAPLLLGPIANARSITTGFAVAAVLAAITLLPALVVGHRFRSPAATRRHSPVQEGHR</sequence>
<dbReference type="EMBL" id="CP094970">
    <property type="protein sequence ID" value="UYM06348.1"/>
    <property type="molecule type" value="Genomic_DNA"/>
</dbReference>
<evidence type="ECO:0000256" key="1">
    <source>
        <dbReference type="ARBA" id="ARBA00004651"/>
    </source>
</evidence>
<evidence type="ECO:0000313" key="9">
    <source>
        <dbReference type="Proteomes" id="UP001164390"/>
    </source>
</evidence>
<evidence type="ECO:0000259" key="7">
    <source>
        <dbReference type="PROSITE" id="PS50850"/>
    </source>
</evidence>
<feature type="transmembrane region" description="Helical" evidence="6">
    <location>
        <begin position="76"/>
        <end position="94"/>
    </location>
</feature>
<name>A0AA46TJM7_9ACTN</name>
<gene>
    <name evidence="8" type="ORF">L0C25_04525</name>
</gene>
<dbReference type="InterPro" id="IPR011701">
    <property type="entry name" value="MFS"/>
</dbReference>
<keyword evidence="2" id="KW-1003">Cell membrane</keyword>
<feature type="transmembrane region" description="Helical" evidence="6">
    <location>
        <begin position="138"/>
        <end position="160"/>
    </location>
</feature>
<proteinExistence type="predicted"/>
<evidence type="ECO:0000256" key="6">
    <source>
        <dbReference type="SAM" id="Phobius"/>
    </source>
</evidence>
<dbReference type="AlphaFoldDB" id="A0AA46TJM7"/>
<dbReference type="InterPro" id="IPR036259">
    <property type="entry name" value="MFS_trans_sf"/>
</dbReference>
<accession>A0AA46TJM7</accession>
<evidence type="ECO:0000256" key="4">
    <source>
        <dbReference type="ARBA" id="ARBA00022989"/>
    </source>
</evidence>
<dbReference type="Gene3D" id="1.20.1250.20">
    <property type="entry name" value="MFS general substrate transporter like domains"/>
    <property type="match status" value="1"/>
</dbReference>
<feature type="transmembrane region" description="Helical" evidence="6">
    <location>
        <begin position="282"/>
        <end position="300"/>
    </location>
</feature>
<dbReference type="GO" id="GO:0022857">
    <property type="term" value="F:transmembrane transporter activity"/>
    <property type="evidence" value="ECO:0007669"/>
    <property type="project" value="InterPro"/>
</dbReference>
<dbReference type="InterPro" id="IPR001958">
    <property type="entry name" value="Tet-R_TetA/multi-R_MdtG-like"/>
</dbReference>
<feature type="transmembrane region" description="Helical" evidence="6">
    <location>
        <begin position="368"/>
        <end position="390"/>
    </location>
</feature>
<dbReference type="RefSeq" id="WP_271635238.1">
    <property type="nucleotide sequence ID" value="NZ_CP094970.1"/>
</dbReference>
<dbReference type="PANTHER" id="PTHR43124:SF3">
    <property type="entry name" value="CHLORAMPHENICOL EFFLUX PUMP RV0191"/>
    <property type="match status" value="1"/>
</dbReference>
<keyword evidence="4 6" id="KW-1133">Transmembrane helix</keyword>
<feature type="transmembrane region" description="Helical" evidence="6">
    <location>
        <begin position="217"/>
        <end position="239"/>
    </location>
</feature>
<dbReference type="SUPFAM" id="SSF103473">
    <property type="entry name" value="MFS general substrate transporter"/>
    <property type="match status" value="1"/>
</dbReference>